<dbReference type="InterPro" id="IPR011050">
    <property type="entry name" value="Pectin_lyase_fold/virulence"/>
</dbReference>
<dbReference type="EMBL" id="DYYG01000028">
    <property type="protein sequence ID" value="HJE23716.1"/>
    <property type="molecule type" value="Genomic_DNA"/>
</dbReference>
<dbReference type="SMART" id="SM00869">
    <property type="entry name" value="Autotransporter"/>
    <property type="match status" value="1"/>
</dbReference>
<reference evidence="5" key="2">
    <citation type="submission" date="2021-09" db="EMBL/GenBank/DDBJ databases">
        <authorList>
            <person name="Gilroy R."/>
        </authorList>
    </citation>
    <scope>NUCLEOTIDE SEQUENCE</scope>
    <source>
        <strain evidence="5">316</strain>
    </source>
</reference>
<feature type="signal peptide" evidence="3">
    <location>
        <begin position="1"/>
        <end position="25"/>
    </location>
</feature>
<dbReference type="InterPro" id="IPR036709">
    <property type="entry name" value="Autotransporte_beta_dom_sf"/>
</dbReference>
<protein>
    <submittedName>
        <fullName evidence="5">Autotransporter domain-containing protein</fullName>
    </submittedName>
</protein>
<dbReference type="CDD" id="cd01846">
    <property type="entry name" value="fatty_acyltransferase_like"/>
    <property type="match status" value="1"/>
</dbReference>
<keyword evidence="2 3" id="KW-0732">Signal</keyword>
<name>A0A921E2D2_9HYPH</name>
<dbReference type="InterPro" id="IPR001087">
    <property type="entry name" value="GDSL"/>
</dbReference>
<accession>A0A921E2D2</accession>
<dbReference type="NCBIfam" id="TIGR02601">
    <property type="entry name" value="autotrns_rpt"/>
    <property type="match status" value="1"/>
</dbReference>
<evidence type="ECO:0000313" key="5">
    <source>
        <dbReference type="EMBL" id="HJE23716.1"/>
    </source>
</evidence>
<dbReference type="SUPFAM" id="SSF52266">
    <property type="entry name" value="SGNH hydrolase"/>
    <property type="match status" value="1"/>
</dbReference>
<dbReference type="AlphaFoldDB" id="A0A921E2D2"/>
<proteinExistence type="inferred from homology"/>
<gene>
    <name evidence="5" type="ORF">K8W01_08670</name>
</gene>
<dbReference type="Pfam" id="PF00657">
    <property type="entry name" value="Lipase_GDSL"/>
    <property type="match status" value="1"/>
</dbReference>
<dbReference type="PROSITE" id="PS51208">
    <property type="entry name" value="AUTOTRANSPORTER"/>
    <property type="match status" value="1"/>
</dbReference>
<dbReference type="Gene3D" id="3.40.50.1110">
    <property type="entry name" value="SGNH hydrolase"/>
    <property type="match status" value="1"/>
</dbReference>
<evidence type="ECO:0000256" key="1">
    <source>
        <dbReference type="ARBA" id="ARBA00008668"/>
    </source>
</evidence>
<dbReference type="InterPro" id="IPR013425">
    <property type="entry name" value="Autotrns_rpt"/>
</dbReference>
<dbReference type="PANTHER" id="PTHR22835:SF659">
    <property type="entry name" value="GDSL LIPASE_ACYLHYDROLASE, PUTATIVE (AFU_ORTHOLOGUE AFUA_2G00510)-RELATED"/>
    <property type="match status" value="1"/>
</dbReference>
<evidence type="ECO:0000256" key="3">
    <source>
        <dbReference type="SAM" id="SignalP"/>
    </source>
</evidence>
<feature type="domain" description="Autotransporter" evidence="4">
    <location>
        <begin position="784"/>
        <end position="1058"/>
    </location>
</feature>
<organism evidence="5 6">
    <name type="scientific">Methylorubrum populi</name>
    <dbReference type="NCBI Taxonomy" id="223967"/>
    <lineage>
        <taxon>Bacteria</taxon>
        <taxon>Pseudomonadati</taxon>
        <taxon>Pseudomonadota</taxon>
        <taxon>Alphaproteobacteria</taxon>
        <taxon>Hyphomicrobiales</taxon>
        <taxon>Methylobacteriaceae</taxon>
        <taxon>Methylorubrum</taxon>
    </lineage>
</organism>
<dbReference type="Pfam" id="PF03797">
    <property type="entry name" value="Autotransporter"/>
    <property type="match status" value="1"/>
</dbReference>
<reference evidence="5" key="1">
    <citation type="journal article" date="2021" name="PeerJ">
        <title>Extensive microbial diversity within the chicken gut microbiome revealed by metagenomics and culture.</title>
        <authorList>
            <person name="Gilroy R."/>
            <person name="Ravi A."/>
            <person name="Getino M."/>
            <person name="Pursley I."/>
            <person name="Horton D.L."/>
            <person name="Alikhan N.F."/>
            <person name="Baker D."/>
            <person name="Gharbi K."/>
            <person name="Hall N."/>
            <person name="Watson M."/>
            <person name="Adriaenssens E.M."/>
            <person name="Foster-Nyarko E."/>
            <person name="Jarju S."/>
            <person name="Secka A."/>
            <person name="Antonio M."/>
            <person name="Oren A."/>
            <person name="Chaudhuri R.R."/>
            <person name="La Ragione R."/>
            <person name="Hildebrand F."/>
            <person name="Pallen M.J."/>
        </authorList>
    </citation>
    <scope>NUCLEOTIDE SEQUENCE</scope>
    <source>
        <strain evidence="5">316</strain>
    </source>
</reference>
<dbReference type="InterPro" id="IPR005546">
    <property type="entry name" value="Autotransporte_beta"/>
</dbReference>
<sequence>MSVTKARGFGLGLLLASLLSSTALSAERYSTIWNLGDSLSDTGRTYEATGRKYVPGKRQPIGQPYDEGHFSNGRVWVEYLNSDLNRTPYTKGHNLAWGGATAGYYVNAGIGFLIDKFETQNSTLIGSISKKTGFGLLGPQNYKTDASEFGSKPLFTLWIGGNNYRQEVEDTFLGLGKTDKPVNEMKLGKASSQLLDSIPKELNRLREAVRARSDIAQDGATYYVNTVPNIATTPKITRDHLTIADRLGDEILKTNRQIKDKLYQIQDQFDRNGRSERVVVIDAAALLNEVQARPESFGFKNGRDNCVNADTGQYVGTCSGATVDDYLFWDEFHPTTKAHAMIADYAWKTDLLEAGDPVELVRPYIAHIEIRDRTFAGSIGGSGSLLKSGESVLTLAGQNSYSGGTRIDNGTIRIGSDANLGARSGLLTLQGGTLNTTRSFTLNRDVAINTSVSQEEIGGSAFGATFRTEAGTMLTLRDNTLSGSGDLAKTGLGTLDIRSSVTEARALTAVQEGTLKINTATVYRTAELTVAKEAVLGGSGTIIGTVRNAGTLSPGNSIGTLTIDGDYEQSGSGRLLMEVDTDRFDALHVNGHLVVGGEIDLAFDPTDKIANQHFTFATSTGSTSGRFGQVIDLNPFLTETLTYESNAVSMTFNRDFTAPAVTANQRAVAQHLNRSYLMQPQGDLDRVFFALDRTETDAAGAAALQALSGEAIGHAATADAVQRGQFVRALEDRMADRRAGRADIQPGIGLDGSWAALDQAGTGQAVRAAAAGLTGTAAAADGGPSGDGLSVWARALGGPGRIGGRGGFDLNQAGVLVGVDKPFDGALFGVSFGYADGSTAGVSSANRAWTSAYQGSVYGSLDLDPVFVDAVAAYTRTDNRTSRGLVFGDLSRTAIGSFGGDDVSAAIKLGTRTRFGAVDAEPSLGLDWYRLSRDGFSERNAGSAGLFSRSETQDIVQPSVGLRVSSAFLYDGILISPELRGRYYRNLGDTVAPVTASLIGAPGAPFTTHFPGIGRDTGVISAGLTAQKATIQVFARYEAAVGANLTAHLFAGGLRYAW</sequence>
<dbReference type="GO" id="GO:0016788">
    <property type="term" value="F:hydrolase activity, acting on ester bonds"/>
    <property type="evidence" value="ECO:0007669"/>
    <property type="project" value="InterPro"/>
</dbReference>
<evidence type="ECO:0000313" key="6">
    <source>
        <dbReference type="Proteomes" id="UP000742631"/>
    </source>
</evidence>
<dbReference type="SUPFAM" id="SSF103515">
    <property type="entry name" value="Autotransporter"/>
    <property type="match status" value="1"/>
</dbReference>
<evidence type="ECO:0000256" key="2">
    <source>
        <dbReference type="ARBA" id="ARBA00022729"/>
    </source>
</evidence>
<comment type="caution">
    <text evidence="5">The sequence shown here is derived from an EMBL/GenBank/DDBJ whole genome shotgun (WGS) entry which is preliminary data.</text>
</comment>
<dbReference type="InterPro" id="IPR036514">
    <property type="entry name" value="SGNH_hydro_sf"/>
</dbReference>
<dbReference type="PANTHER" id="PTHR22835">
    <property type="entry name" value="ZINC FINGER FYVE DOMAIN CONTAINING PROTEIN"/>
    <property type="match status" value="1"/>
</dbReference>
<feature type="chain" id="PRO_5037089448" evidence="3">
    <location>
        <begin position="26"/>
        <end position="1058"/>
    </location>
</feature>
<comment type="similarity">
    <text evidence="1">Belongs to the 'GDSL' lipolytic enzyme family.</text>
</comment>
<dbReference type="Proteomes" id="UP000742631">
    <property type="component" value="Unassembled WGS sequence"/>
</dbReference>
<evidence type="ECO:0000259" key="4">
    <source>
        <dbReference type="PROSITE" id="PS51208"/>
    </source>
</evidence>
<dbReference type="Gene3D" id="2.40.128.130">
    <property type="entry name" value="Autotransporter beta-domain"/>
    <property type="match status" value="1"/>
</dbReference>
<dbReference type="Pfam" id="PF12951">
    <property type="entry name" value="PATR"/>
    <property type="match status" value="1"/>
</dbReference>
<dbReference type="SUPFAM" id="SSF51126">
    <property type="entry name" value="Pectin lyase-like"/>
    <property type="match status" value="1"/>
</dbReference>